<dbReference type="EMBL" id="CP012801">
    <property type="protein sequence ID" value="ALJ61776.1"/>
    <property type="molecule type" value="Genomic_DNA"/>
</dbReference>
<evidence type="ECO:0000313" key="2">
    <source>
        <dbReference type="EMBL" id="ALJ61776.1"/>
    </source>
</evidence>
<feature type="compositionally biased region" description="Polar residues" evidence="1">
    <location>
        <begin position="1"/>
        <end position="18"/>
    </location>
</feature>
<dbReference type="AlphaFoldDB" id="A0A0P0FVE6"/>
<name>A0A0P0FVE6_9BACE</name>
<dbReference type="KEGG" id="bcel:BcellWH2_04561"/>
<dbReference type="PATRIC" id="fig|246787.4.peg.4713"/>
<evidence type="ECO:0000313" key="3">
    <source>
        <dbReference type="Proteomes" id="UP000061809"/>
    </source>
</evidence>
<dbReference type="InterPro" id="IPR041055">
    <property type="entry name" value="Kinase-PolyVal"/>
</dbReference>
<dbReference type="Proteomes" id="UP000061809">
    <property type="component" value="Chromosome"/>
</dbReference>
<accession>A0A0P0FVE6</accession>
<gene>
    <name evidence="2" type="ORF">BcellWH2_04561</name>
</gene>
<evidence type="ECO:0000256" key="1">
    <source>
        <dbReference type="SAM" id="MobiDB-lite"/>
    </source>
</evidence>
<protein>
    <submittedName>
        <fullName evidence="2">Uncharacterized protein</fullName>
    </submittedName>
</protein>
<sequence length="232" mass="26553">MYNKNKQYGKTESISSPSHSEENEIHCLLEEASNVARGVLESIQAIAGTTVVKGVQIANLERFARDRGYWIEDINTIGIFSDRGSENEVYLSIENSTTVYKLNDFRYSDDNLSQFFERIRIHNIYFPDCSYKLIGFAYNKAEKVCAVLSQPFIVAMREATEPEIEEELNKMGFSSELDGDFFSNGNYDIFDALPNNVLVGNDGHLYFIDTIIYKSQDNGFEKYKSLSPRYNQ</sequence>
<proteinExistence type="predicted"/>
<reference evidence="2 3" key="1">
    <citation type="journal article" date="2015" name="Science">
        <title>Genetic determinants of in vivo fitness and diet responsiveness in multiple human gut Bacteroides.</title>
        <authorList>
            <person name="Wu M."/>
            <person name="McNulty N.P."/>
            <person name="Rodionov D.A."/>
            <person name="Khoroshkin M.S."/>
            <person name="Griffin N.W."/>
            <person name="Cheng J."/>
            <person name="Latreille P."/>
            <person name="Kerstetter R.A."/>
            <person name="Terrapon N."/>
            <person name="Henrissat B."/>
            <person name="Osterman A.L."/>
            <person name="Gordon J.I."/>
        </authorList>
    </citation>
    <scope>NUCLEOTIDE SEQUENCE [LARGE SCALE GENOMIC DNA]</scope>
    <source>
        <strain evidence="2 3">WH2</strain>
    </source>
</reference>
<dbReference type="RefSeq" id="WP_029428582.1">
    <property type="nucleotide sequence ID" value="NZ_CP012801.1"/>
</dbReference>
<organism evidence="2 3">
    <name type="scientific">Bacteroides cellulosilyticus</name>
    <dbReference type="NCBI Taxonomy" id="246787"/>
    <lineage>
        <taxon>Bacteria</taxon>
        <taxon>Pseudomonadati</taxon>
        <taxon>Bacteroidota</taxon>
        <taxon>Bacteroidia</taxon>
        <taxon>Bacteroidales</taxon>
        <taxon>Bacteroidaceae</taxon>
        <taxon>Bacteroides</taxon>
    </lineage>
</organism>
<feature type="region of interest" description="Disordered" evidence="1">
    <location>
        <begin position="1"/>
        <end position="20"/>
    </location>
</feature>
<dbReference type="Pfam" id="PF18762">
    <property type="entry name" value="Kinase-PolyVal"/>
    <property type="match status" value="1"/>
</dbReference>